<keyword evidence="5" id="KW-0418">Kinase</keyword>
<comment type="catalytic activity">
    <reaction evidence="1">
        <text>ATP + protein L-histidine = ADP + protein N-phospho-L-histidine.</text>
        <dbReference type="EC" id="2.7.13.3"/>
    </reaction>
</comment>
<dbReference type="Gene3D" id="3.30.450.20">
    <property type="entry name" value="PAS domain"/>
    <property type="match status" value="2"/>
</dbReference>
<feature type="domain" description="PAS" evidence="6">
    <location>
        <begin position="146"/>
        <end position="221"/>
    </location>
</feature>
<dbReference type="Proteomes" id="UP001449225">
    <property type="component" value="Unassembled WGS sequence"/>
</dbReference>
<dbReference type="EMBL" id="JBBMRA010000004">
    <property type="protein sequence ID" value="MEM5536110.1"/>
    <property type="molecule type" value="Genomic_DNA"/>
</dbReference>
<dbReference type="Pfam" id="PF00989">
    <property type="entry name" value="PAS"/>
    <property type="match status" value="1"/>
</dbReference>
<dbReference type="InterPro" id="IPR000014">
    <property type="entry name" value="PAS"/>
</dbReference>
<dbReference type="PROSITE" id="PS50112">
    <property type="entry name" value="PAS"/>
    <property type="match status" value="2"/>
</dbReference>
<reference evidence="7 8" key="1">
    <citation type="submission" date="2024-03" db="EMBL/GenBank/DDBJ databases">
        <title>Community enrichment and isolation of bacterial strains for fucoidan degradation.</title>
        <authorList>
            <person name="Sichert A."/>
        </authorList>
    </citation>
    <scope>NUCLEOTIDE SEQUENCE [LARGE SCALE GENOMIC DNA]</scope>
    <source>
        <strain evidence="7 8">AS76</strain>
    </source>
</reference>
<evidence type="ECO:0000256" key="3">
    <source>
        <dbReference type="ARBA" id="ARBA00022553"/>
    </source>
</evidence>
<proteinExistence type="predicted"/>
<dbReference type="EC" id="2.7.13.3" evidence="2"/>
<dbReference type="InterPro" id="IPR013767">
    <property type="entry name" value="PAS_fold"/>
</dbReference>
<dbReference type="InterPro" id="IPR035965">
    <property type="entry name" value="PAS-like_dom_sf"/>
</dbReference>
<dbReference type="InterPro" id="IPR013655">
    <property type="entry name" value="PAS_fold_3"/>
</dbReference>
<name>A0ABU9TQW3_9GAMM</name>
<keyword evidence="3" id="KW-0597">Phosphoprotein</keyword>
<keyword evidence="8" id="KW-1185">Reference proteome</keyword>
<feature type="domain" description="PAS" evidence="6">
    <location>
        <begin position="22"/>
        <end position="92"/>
    </location>
</feature>
<evidence type="ECO:0000313" key="7">
    <source>
        <dbReference type="EMBL" id="MEM5536110.1"/>
    </source>
</evidence>
<evidence type="ECO:0000256" key="1">
    <source>
        <dbReference type="ARBA" id="ARBA00000085"/>
    </source>
</evidence>
<evidence type="ECO:0000256" key="2">
    <source>
        <dbReference type="ARBA" id="ARBA00012438"/>
    </source>
</evidence>
<keyword evidence="4" id="KW-0808">Transferase</keyword>
<protein>
    <recommendedName>
        <fullName evidence="2">histidine kinase</fullName>
        <ecNumber evidence="2">2.7.13.3</ecNumber>
    </recommendedName>
</protein>
<evidence type="ECO:0000259" key="6">
    <source>
        <dbReference type="PROSITE" id="PS50112"/>
    </source>
</evidence>
<accession>A0ABU9TQW3</accession>
<dbReference type="Pfam" id="PF08447">
    <property type="entry name" value="PAS_3"/>
    <property type="match status" value="1"/>
</dbReference>
<dbReference type="RefSeq" id="WP_342854111.1">
    <property type="nucleotide sequence ID" value="NZ_JBBMRA010000004.1"/>
</dbReference>
<evidence type="ECO:0000256" key="5">
    <source>
        <dbReference type="ARBA" id="ARBA00022777"/>
    </source>
</evidence>
<evidence type="ECO:0000256" key="4">
    <source>
        <dbReference type="ARBA" id="ARBA00022679"/>
    </source>
</evidence>
<organism evidence="7 8">
    <name type="scientific">Neptuniibacter pectenicola</name>
    <dbReference type="NCBI Taxonomy" id="1806669"/>
    <lineage>
        <taxon>Bacteria</taxon>
        <taxon>Pseudomonadati</taxon>
        <taxon>Pseudomonadota</taxon>
        <taxon>Gammaproteobacteria</taxon>
        <taxon>Oceanospirillales</taxon>
        <taxon>Oceanospirillaceae</taxon>
        <taxon>Neptuniibacter</taxon>
    </lineage>
</organism>
<dbReference type="SMART" id="SM00091">
    <property type="entry name" value="PAS"/>
    <property type="match status" value="2"/>
</dbReference>
<gene>
    <name evidence="7" type="ORF">WNY58_06865</name>
</gene>
<dbReference type="CDD" id="cd00130">
    <property type="entry name" value="PAS"/>
    <property type="match status" value="2"/>
</dbReference>
<dbReference type="SUPFAM" id="SSF55785">
    <property type="entry name" value="PYP-like sensor domain (PAS domain)"/>
    <property type="match status" value="2"/>
</dbReference>
<evidence type="ECO:0000313" key="8">
    <source>
        <dbReference type="Proteomes" id="UP001449225"/>
    </source>
</evidence>
<dbReference type="NCBIfam" id="TIGR00229">
    <property type="entry name" value="sensory_box"/>
    <property type="match status" value="1"/>
</dbReference>
<dbReference type="PANTHER" id="PTHR43304">
    <property type="entry name" value="PHYTOCHROME-LIKE PROTEIN CPH1"/>
    <property type="match status" value="1"/>
</dbReference>
<dbReference type="PANTHER" id="PTHR43304:SF1">
    <property type="entry name" value="PAC DOMAIN-CONTAINING PROTEIN"/>
    <property type="match status" value="1"/>
</dbReference>
<sequence>MHLLKWPASVFTKGNDHRPLGESNIYEALFNSLGDVVMLIDQQHRIALVNQCWESITGVTVSSSLNLLFTDFLHPEDVKIWHDIIRKVFNSHESQLVWFRIISADGDIHWCEMRLQQLKADEHYPLSATLCDITPQIRNEQIRDASHRSLQSLVNRLPAMLYRSRNNTSWTMEYVSSGCEELTGLRPDELINKPQISYGELIHPDDAGYVWNQVQFCLQTQQTFELQYRLILANGESFTVKEKGRGLYSESGMVLGVEGFVFKFE</sequence>
<dbReference type="InterPro" id="IPR052162">
    <property type="entry name" value="Sensor_kinase/Photoreceptor"/>
</dbReference>
<comment type="caution">
    <text evidence="7">The sequence shown here is derived from an EMBL/GenBank/DDBJ whole genome shotgun (WGS) entry which is preliminary data.</text>
</comment>